<reference evidence="2 3" key="1">
    <citation type="submission" date="2016-07" db="EMBL/GenBank/DDBJ databases">
        <title>Pervasive Adenine N6-methylation of Active Genes in Fungi.</title>
        <authorList>
            <consortium name="DOE Joint Genome Institute"/>
            <person name="Mondo S.J."/>
            <person name="Dannebaum R.O."/>
            <person name="Kuo R.C."/>
            <person name="Labutti K."/>
            <person name="Haridas S."/>
            <person name="Kuo A."/>
            <person name="Salamov A."/>
            <person name="Ahrendt S.R."/>
            <person name="Lipzen A."/>
            <person name="Sullivan W."/>
            <person name="Andreopoulos W.B."/>
            <person name="Clum A."/>
            <person name="Lindquist E."/>
            <person name="Daum C."/>
            <person name="Ramamoorthy G.K."/>
            <person name="Gryganskyi A."/>
            <person name="Culley D."/>
            <person name="Magnuson J.K."/>
            <person name="James T.Y."/>
            <person name="O'Malley M.A."/>
            <person name="Stajich J.E."/>
            <person name="Spatafora J.W."/>
            <person name="Visel A."/>
            <person name="Grigoriev I.V."/>
        </authorList>
    </citation>
    <scope>NUCLEOTIDE SEQUENCE [LARGE SCALE GENOMIC DNA]</scope>
    <source>
        <strain evidence="2 3">JEL800</strain>
    </source>
</reference>
<accession>A0A1Y2ARJ7</accession>
<feature type="region of interest" description="Disordered" evidence="1">
    <location>
        <begin position="42"/>
        <end position="156"/>
    </location>
</feature>
<dbReference type="Proteomes" id="UP000193642">
    <property type="component" value="Unassembled WGS sequence"/>
</dbReference>
<gene>
    <name evidence="2" type="ORF">BCR33DRAFT_747507</name>
</gene>
<name>A0A1Y2ARJ7_9FUNG</name>
<dbReference type="EMBL" id="MCGO01000133">
    <property type="protein sequence ID" value="ORY25198.1"/>
    <property type="molecule type" value="Genomic_DNA"/>
</dbReference>
<keyword evidence="3" id="KW-1185">Reference proteome</keyword>
<evidence type="ECO:0000313" key="2">
    <source>
        <dbReference type="EMBL" id="ORY25198.1"/>
    </source>
</evidence>
<comment type="caution">
    <text evidence="2">The sequence shown here is derived from an EMBL/GenBank/DDBJ whole genome shotgun (WGS) entry which is preliminary data.</text>
</comment>
<feature type="compositionally biased region" description="Polar residues" evidence="1">
    <location>
        <begin position="45"/>
        <end position="61"/>
    </location>
</feature>
<dbReference type="AlphaFoldDB" id="A0A1Y2ARJ7"/>
<feature type="compositionally biased region" description="Basic and acidic residues" evidence="1">
    <location>
        <begin position="64"/>
        <end position="83"/>
    </location>
</feature>
<evidence type="ECO:0000313" key="3">
    <source>
        <dbReference type="Proteomes" id="UP000193642"/>
    </source>
</evidence>
<dbReference type="OrthoDB" id="10323332at2759"/>
<protein>
    <submittedName>
        <fullName evidence="2">Uncharacterized protein</fullName>
    </submittedName>
</protein>
<organism evidence="2 3">
    <name type="scientific">Rhizoclosmatium globosum</name>
    <dbReference type="NCBI Taxonomy" id="329046"/>
    <lineage>
        <taxon>Eukaryota</taxon>
        <taxon>Fungi</taxon>
        <taxon>Fungi incertae sedis</taxon>
        <taxon>Chytridiomycota</taxon>
        <taxon>Chytridiomycota incertae sedis</taxon>
        <taxon>Chytridiomycetes</taxon>
        <taxon>Chytridiales</taxon>
        <taxon>Chytriomycetaceae</taxon>
        <taxon>Rhizoclosmatium</taxon>
    </lineage>
</organism>
<proteinExistence type="predicted"/>
<sequence length="904" mass="99774">MTGSCVDCKAGNRKHVCTEFVPLLHDRAICDNCNHEKLAHKRDGTTSLTSSIPISDVSGLSRSRLGEEGNKHERQEQESDRRTSSQKGGSGQSSKIRGLSGKFTSRLLSSDSDEDKKPKKTKLSVLADTTKAKRSTSEELRSSFGKYAQKGNPSGPKSSLYVAWVPLPTSGTTTKGINVKTVVIPSYSAWTSRNDDPQYLGEIQSIGEALKFVKGYLNERQVTSSADVAVYWSNIGGLADTKNPTKTVFLEVFRGFGKNRTRVTVATLKDLSNMNSYSIKNAVSEKILGKWRGLGPDALVLYLGHAVDGIHDQEVELIPTDSAESTEESDSIASIASVGSGVLFSSGTDESFATKTKDISNSVKTSSMPKKSDQTRKSKNTTRQSFYMGDDSDSADISIPFLAYQSKSIKESNVKGKQRSYSIDSGLDANSLPINMIADTNEWPYLQETLEVSMAASKEQSLPGEGSSSSLKGISSVTTLRASQNSDQATAFEISASCNNNATVIDGNVELDENDELNKTMNDSSLKSVADFMTFHVSKRVEESIRVSNNPKLHAFCWSVLDSTNAYLYASQSSDSIRSVSNVQIPYFTVEEIALAKMCGVDDWESLNHEYEDLIAIINCLHDPVNVKNALVELASDIKNDSAKKLVLGDIENLQDMRQTSFNIITANCREFAKDHLNNFAMALASKEMQSQIPRSVFGMDMSMEAWETVRTAGMRLGKFSNLQIKTLLPLTGAQGHMGKPVSFDFVTKVAEGLNGPDFGASAFYFHYLPKPWTIPPEIMTKSVYLFIFRVHNADTHLLLYSSTTNSLIEVVPPAEQLSYFGTSFRSKMSDVGKAVQNVSTIHQSFVEHLAHEFVDIVYHMILIRSHWQDWVNDIDSLRTKPINSNEMRLFVLEFLVKNRLLFC</sequence>
<feature type="compositionally biased region" description="Polar residues" evidence="1">
    <location>
        <begin position="360"/>
        <end position="369"/>
    </location>
</feature>
<evidence type="ECO:0000256" key="1">
    <source>
        <dbReference type="SAM" id="MobiDB-lite"/>
    </source>
</evidence>
<feature type="region of interest" description="Disordered" evidence="1">
    <location>
        <begin position="360"/>
        <end position="389"/>
    </location>
</feature>